<name>A0A6L9MF72_9HYPH</name>
<evidence type="ECO:0000256" key="1">
    <source>
        <dbReference type="SAM" id="SignalP"/>
    </source>
</evidence>
<dbReference type="RefSeq" id="WP_163043219.1">
    <property type="nucleotide sequence ID" value="NZ_JAAAMJ010000003.1"/>
</dbReference>
<protein>
    <submittedName>
        <fullName evidence="2">DUF1850 domain-containing protein</fullName>
    </submittedName>
</protein>
<dbReference type="InterPro" id="IPR015001">
    <property type="entry name" value="DUF1850"/>
</dbReference>
<sequence>MICILAAGKALTLAASAFTLAWTHSVEKTLWEESWTAGPAGLTVVEGQIAGSGAGMEPPPDAVREGDAYVYRPSVPAIPELVLAASGATGSGWTLCPAGGGAASCLTLGAEPGPPITVRWCDLPLGSGSAPR</sequence>
<dbReference type="Proteomes" id="UP000476332">
    <property type="component" value="Unassembled WGS sequence"/>
</dbReference>
<proteinExistence type="predicted"/>
<feature type="signal peptide" evidence="1">
    <location>
        <begin position="1"/>
        <end position="21"/>
    </location>
</feature>
<accession>A0A6L9MF72</accession>
<keyword evidence="1" id="KW-0732">Signal</keyword>
<reference evidence="2 3" key="1">
    <citation type="submission" date="2020-01" db="EMBL/GenBank/DDBJ databases">
        <title>Genomes of bacteria type strains.</title>
        <authorList>
            <person name="Chen J."/>
            <person name="Zhu S."/>
            <person name="Chen J."/>
        </authorList>
    </citation>
    <scope>NUCLEOTIDE SEQUENCE [LARGE SCALE GENOMIC DNA]</scope>
    <source>
        <strain evidence="2 3">KCTC 52919</strain>
    </source>
</reference>
<dbReference type="EMBL" id="JAAAMJ010000003">
    <property type="protein sequence ID" value="NDV86485.1"/>
    <property type="molecule type" value="Genomic_DNA"/>
</dbReference>
<feature type="chain" id="PRO_5027016321" evidence="1">
    <location>
        <begin position="22"/>
        <end position="132"/>
    </location>
</feature>
<dbReference type="AlphaFoldDB" id="A0A6L9MF72"/>
<organism evidence="2 3">
    <name type="scientific">Aurantimonas aggregata</name>
    <dbReference type="NCBI Taxonomy" id="2047720"/>
    <lineage>
        <taxon>Bacteria</taxon>
        <taxon>Pseudomonadati</taxon>
        <taxon>Pseudomonadota</taxon>
        <taxon>Alphaproteobacteria</taxon>
        <taxon>Hyphomicrobiales</taxon>
        <taxon>Aurantimonadaceae</taxon>
        <taxon>Aurantimonas</taxon>
    </lineage>
</organism>
<gene>
    <name evidence="2" type="ORF">GTW51_07205</name>
</gene>
<comment type="caution">
    <text evidence="2">The sequence shown here is derived from an EMBL/GenBank/DDBJ whole genome shotgun (WGS) entry which is preliminary data.</text>
</comment>
<dbReference type="Pfam" id="PF08905">
    <property type="entry name" value="DUF1850"/>
    <property type="match status" value="1"/>
</dbReference>
<keyword evidence="3" id="KW-1185">Reference proteome</keyword>
<evidence type="ECO:0000313" key="3">
    <source>
        <dbReference type="Proteomes" id="UP000476332"/>
    </source>
</evidence>
<evidence type="ECO:0000313" key="2">
    <source>
        <dbReference type="EMBL" id="NDV86485.1"/>
    </source>
</evidence>